<evidence type="ECO:0000256" key="4">
    <source>
        <dbReference type="RuleBase" id="RU000383"/>
    </source>
</evidence>
<sequence length="361" mass="40774">MEARNESNVIIKKQLQNCWNWLGINAASGLKQDKSIRETENSIIQHFAQAGVRTIPKTKRANSLFEESVTGSKEELEASLGTEKLLLPFGGGSTLMPPEFADDIDSYLRWLEDKNALKFGYLSRSFQCNGLHGGMRQLLVDWILQLKRTFSLTSETISLAIFVLDRALMQMAKSLTKQNLQLVGTASLLIACKYEEIIVPRIADFAYMTKGTFTPNQILQMEQSVLQAVDYQISCAHSIQFMRRYRYYMQVPKQVYNLAKFISEVALVFYPLAHYKPSIVAAVSLYLASVAHTLSIVSTVYSNCLRLDEREVVSVACKFVPFVLEMAAPNGKYHALYDNFKKVAGLPLSNDQINRLKLLLD</sequence>
<feature type="domain" description="Cyclin C-terminal" evidence="6">
    <location>
        <begin position="236"/>
        <end position="349"/>
    </location>
</feature>
<feature type="domain" description="Cyclin-like" evidence="5">
    <location>
        <begin position="240"/>
        <end position="321"/>
    </location>
</feature>
<dbReference type="WBParaSite" id="jg18145">
    <property type="protein sequence ID" value="jg18145"/>
    <property type="gene ID" value="jg18145"/>
</dbReference>
<dbReference type="CDD" id="cd20537">
    <property type="entry name" value="CYCLIN_CCNO-like_rpt2"/>
    <property type="match status" value="1"/>
</dbReference>
<dbReference type="Gene3D" id="1.10.472.10">
    <property type="entry name" value="Cyclin-like"/>
    <property type="match status" value="2"/>
</dbReference>
<keyword evidence="3" id="KW-0131">Cell cycle</keyword>
<keyword evidence="2 4" id="KW-0195">Cyclin</keyword>
<dbReference type="SMART" id="SM00385">
    <property type="entry name" value="CYCLIN"/>
    <property type="match status" value="2"/>
</dbReference>
<evidence type="ECO:0000313" key="7">
    <source>
        <dbReference type="Proteomes" id="UP000887574"/>
    </source>
</evidence>
<dbReference type="InterPro" id="IPR004367">
    <property type="entry name" value="Cyclin_C-dom"/>
</dbReference>
<organism evidence="7 8">
    <name type="scientific">Ditylenchus dipsaci</name>
    <dbReference type="NCBI Taxonomy" id="166011"/>
    <lineage>
        <taxon>Eukaryota</taxon>
        <taxon>Metazoa</taxon>
        <taxon>Ecdysozoa</taxon>
        <taxon>Nematoda</taxon>
        <taxon>Chromadorea</taxon>
        <taxon>Rhabditida</taxon>
        <taxon>Tylenchina</taxon>
        <taxon>Tylenchomorpha</taxon>
        <taxon>Sphaerularioidea</taxon>
        <taxon>Anguinidae</taxon>
        <taxon>Anguininae</taxon>
        <taxon>Ditylenchus</taxon>
    </lineage>
</organism>
<evidence type="ECO:0000313" key="8">
    <source>
        <dbReference type="WBParaSite" id="jg18145"/>
    </source>
</evidence>
<dbReference type="FunFam" id="1.10.472.10:FF:000001">
    <property type="entry name" value="G2/mitotic-specific cyclin"/>
    <property type="match status" value="1"/>
</dbReference>
<dbReference type="Pfam" id="PF02984">
    <property type="entry name" value="Cyclin_C"/>
    <property type="match status" value="1"/>
</dbReference>
<dbReference type="SUPFAM" id="SSF47954">
    <property type="entry name" value="Cyclin-like"/>
    <property type="match status" value="2"/>
</dbReference>
<evidence type="ECO:0000259" key="5">
    <source>
        <dbReference type="SMART" id="SM00385"/>
    </source>
</evidence>
<evidence type="ECO:0000256" key="2">
    <source>
        <dbReference type="ARBA" id="ARBA00023127"/>
    </source>
</evidence>
<dbReference type="Proteomes" id="UP000887574">
    <property type="component" value="Unplaced"/>
</dbReference>
<evidence type="ECO:0000256" key="1">
    <source>
        <dbReference type="ARBA" id="ARBA00022618"/>
    </source>
</evidence>
<reference evidence="8" key="1">
    <citation type="submission" date="2022-11" db="UniProtKB">
        <authorList>
            <consortium name="WormBaseParasite"/>
        </authorList>
    </citation>
    <scope>IDENTIFICATION</scope>
</reference>
<protein>
    <submittedName>
        <fullName evidence="8">Cyclin N-terminal domain-containing protein</fullName>
    </submittedName>
</protein>
<proteinExistence type="inferred from homology"/>
<name>A0A915DBK0_9BILA</name>
<dbReference type="Pfam" id="PF00134">
    <property type="entry name" value="Cyclin_N"/>
    <property type="match status" value="1"/>
</dbReference>
<keyword evidence="1" id="KW-0132">Cell division</keyword>
<keyword evidence="7" id="KW-1185">Reference proteome</keyword>
<dbReference type="PANTHER" id="PTHR10177">
    <property type="entry name" value="CYCLINS"/>
    <property type="match status" value="1"/>
</dbReference>
<feature type="domain" description="Cyclin-like" evidence="5">
    <location>
        <begin position="141"/>
        <end position="227"/>
    </location>
</feature>
<dbReference type="AlphaFoldDB" id="A0A915DBK0"/>
<comment type="similarity">
    <text evidence="4">Belongs to the cyclin family.</text>
</comment>
<evidence type="ECO:0000256" key="3">
    <source>
        <dbReference type="ARBA" id="ARBA00023306"/>
    </source>
</evidence>
<dbReference type="GO" id="GO:0051301">
    <property type="term" value="P:cell division"/>
    <property type="evidence" value="ECO:0007669"/>
    <property type="project" value="UniProtKB-KW"/>
</dbReference>
<dbReference type="InterPro" id="IPR036915">
    <property type="entry name" value="Cyclin-like_sf"/>
</dbReference>
<accession>A0A915DBK0</accession>
<dbReference type="InterPro" id="IPR013763">
    <property type="entry name" value="Cyclin-like_dom"/>
</dbReference>
<dbReference type="SMART" id="SM01332">
    <property type="entry name" value="Cyclin_C"/>
    <property type="match status" value="1"/>
</dbReference>
<dbReference type="InterPro" id="IPR039361">
    <property type="entry name" value="Cyclin"/>
</dbReference>
<dbReference type="InterPro" id="IPR006671">
    <property type="entry name" value="Cyclin_N"/>
</dbReference>
<evidence type="ECO:0000259" key="6">
    <source>
        <dbReference type="SMART" id="SM01332"/>
    </source>
</evidence>